<dbReference type="Proteomes" id="UP001307889">
    <property type="component" value="Chromosome 14"/>
</dbReference>
<accession>A0ABN7BD17</accession>
<protein>
    <recommendedName>
        <fullName evidence="3">RRM domain-containing protein</fullName>
    </recommendedName>
</protein>
<proteinExistence type="predicted"/>
<evidence type="ECO:0000313" key="1">
    <source>
        <dbReference type="EMBL" id="BET02199.1"/>
    </source>
</evidence>
<reference evidence="1 2" key="1">
    <citation type="submission" date="2023-09" db="EMBL/GenBank/DDBJ databases">
        <title>Nesidiocoris tenuis whole genome shotgun sequence.</title>
        <authorList>
            <person name="Shibata T."/>
            <person name="Shimoda M."/>
            <person name="Kobayashi T."/>
            <person name="Uehara T."/>
        </authorList>
    </citation>
    <scope>NUCLEOTIDE SEQUENCE [LARGE SCALE GENOMIC DNA]</scope>
    <source>
        <strain evidence="1 2">Japan</strain>
    </source>
</reference>
<gene>
    <name evidence="1" type="ORF">NTJ_15017</name>
</gene>
<evidence type="ECO:0000313" key="2">
    <source>
        <dbReference type="Proteomes" id="UP001307889"/>
    </source>
</evidence>
<evidence type="ECO:0008006" key="3">
    <source>
        <dbReference type="Google" id="ProtNLM"/>
    </source>
</evidence>
<dbReference type="EMBL" id="AP028922">
    <property type="protein sequence ID" value="BET02199.1"/>
    <property type="molecule type" value="Genomic_DNA"/>
</dbReference>
<keyword evidence="2" id="KW-1185">Reference proteome</keyword>
<sequence>MVGELQELRRENEQLRSYIEAVDMSARSSNLIVSGLKLKEGEMPLTCVTSLFVEVLKLSPRDLQVVDAFRLGPPGGNAAIMVKLASEPNVQAVLRNTAKLRGSTIRISCDLPPRIRERSNRMLGLRFELRKILPDVRVKIRGDKMFVNNNKFEWAAIHLSAEKRMEYWHSNESTGRTLARLSPTS</sequence>
<name>A0ABN7BD17_9HEMI</name>
<organism evidence="1 2">
    <name type="scientific">Nesidiocoris tenuis</name>
    <dbReference type="NCBI Taxonomy" id="355587"/>
    <lineage>
        <taxon>Eukaryota</taxon>
        <taxon>Metazoa</taxon>
        <taxon>Ecdysozoa</taxon>
        <taxon>Arthropoda</taxon>
        <taxon>Hexapoda</taxon>
        <taxon>Insecta</taxon>
        <taxon>Pterygota</taxon>
        <taxon>Neoptera</taxon>
        <taxon>Paraneoptera</taxon>
        <taxon>Hemiptera</taxon>
        <taxon>Heteroptera</taxon>
        <taxon>Panheteroptera</taxon>
        <taxon>Cimicomorpha</taxon>
        <taxon>Miridae</taxon>
        <taxon>Dicyphina</taxon>
        <taxon>Nesidiocoris</taxon>
    </lineage>
</organism>